<comment type="similarity">
    <text evidence="1">Belongs to the heat shock protein 70 family.</text>
</comment>
<dbReference type="PROSITE" id="PS01036">
    <property type="entry name" value="HSP70_3"/>
    <property type="match status" value="1"/>
</dbReference>
<feature type="region of interest" description="Disordered" evidence="4">
    <location>
        <begin position="397"/>
        <end position="426"/>
    </location>
</feature>
<keyword evidence="3" id="KW-0067">ATP-binding</keyword>
<evidence type="ECO:0000256" key="3">
    <source>
        <dbReference type="ARBA" id="ARBA00022840"/>
    </source>
</evidence>
<reference evidence="5" key="1">
    <citation type="journal article" date="2020" name="Nature">
        <title>Giant virus diversity and host interactions through global metagenomics.</title>
        <authorList>
            <person name="Schulz F."/>
            <person name="Roux S."/>
            <person name="Paez-Espino D."/>
            <person name="Jungbluth S."/>
            <person name="Walsh D.A."/>
            <person name="Denef V.J."/>
            <person name="McMahon K.D."/>
            <person name="Konstantinidis K.T."/>
            <person name="Eloe-Fadrosh E.A."/>
            <person name="Kyrpides N.C."/>
            <person name="Woyke T."/>
        </authorList>
    </citation>
    <scope>NUCLEOTIDE SEQUENCE</scope>
    <source>
        <strain evidence="5">GVMAG-M-3300021343-4</strain>
    </source>
</reference>
<dbReference type="InterPro" id="IPR029047">
    <property type="entry name" value="HSP70_peptide-bd_sf"/>
</dbReference>
<dbReference type="InterPro" id="IPR018181">
    <property type="entry name" value="Heat_shock_70_CS"/>
</dbReference>
<dbReference type="FunFam" id="2.60.34.10:FF:000002">
    <property type="entry name" value="Heat shock 70 kDa"/>
    <property type="match status" value="1"/>
</dbReference>
<dbReference type="GO" id="GO:0140662">
    <property type="term" value="F:ATP-dependent protein folding chaperone"/>
    <property type="evidence" value="ECO:0007669"/>
    <property type="project" value="InterPro"/>
</dbReference>
<dbReference type="PRINTS" id="PR00301">
    <property type="entry name" value="HEATSHOCK70"/>
</dbReference>
<name>A0A6C0CMM8_9ZZZZ</name>
<protein>
    <recommendedName>
        <fullName evidence="6">Chaperone</fullName>
    </recommendedName>
</protein>
<dbReference type="EMBL" id="MN739444">
    <property type="protein sequence ID" value="QHT04924.1"/>
    <property type="molecule type" value="Genomic_DNA"/>
</dbReference>
<evidence type="ECO:0000256" key="2">
    <source>
        <dbReference type="ARBA" id="ARBA00022741"/>
    </source>
</evidence>
<dbReference type="SUPFAM" id="SSF53067">
    <property type="entry name" value="Actin-like ATPase domain"/>
    <property type="match status" value="1"/>
</dbReference>
<dbReference type="FunFam" id="3.90.640.10:FF:000134">
    <property type="entry name" value="Heat shock cognate 71 kDa protein"/>
    <property type="match status" value="1"/>
</dbReference>
<dbReference type="Gene3D" id="1.20.1270.10">
    <property type="match status" value="1"/>
</dbReference>
<evidence type="ECO:0008006" key="6">
    <source>
        <dbReference type="Google" id="ProtNLM"/>
    </source>
</evidence>
<dbReference type="AlphaFoldDB" id="A0A6C0CMM8"/>
<sequence length="426" mass="47237">MFEVLATAGDTHLGGEDFDNRLVAHFVAEFKRKHRKDISGNDRAMRRLKTACERAKRTLSSTTQTPIELDSLFEGEDFYSSITRARFEELCSDLFRGALDPVEKVLRDSKLDKSQIHEVVLVGGSTRIPKIQQLLQNYFNGKELNKNVNPDEVVAMGAAIQAAVLTQTGDEKLGEILLLDVTPLSLGLETAGGVMTNIITRNTTIPCEKSQTFSTYSDNQPGVSIQVFEGERRLTMDNNKLGTFELTGIPPAPRGVPQIEVSFSLNQDGILVVKAKDKNTGKENQITITNETGRLNEDDIKRMVDDAEKFREEDNKKAEQIEARNSLEQFCYNVKSSLTDGKVQFTDEDRSAVEEKVKETLEWLDNNSLAEKEEFEDRQKQLEKFYHPIIQKAYAAAGGASGGMPTPKGPTPGVGGDAGPTIEEVD</sequence>
<dbReference type="InterPro" id="IPR029048">
    <property type="entry name" value="HSP70_C_sf"/>
</dbReference>
<dbReference type="Gene3D" id="3.30.420.40">
    <property type="match status" value="2"/>
</dbReference>
<evidence type="ECO:0000256" key="1">
    <source>
        <dbReference type="ARBA" id="ARBA00007381"/>
    </source>
</evidence>
<dbReference type="GO" id="GO:0005524">
    <property type="term" value="F:ATP binding"/>
    <property type="evidence" value="ECO:0007669"/>
    <property type="project" value="UniProtKB-KW"/>
</dbReference>
<dbReference type="SUPFAM" id="SSF100934">
    <property type="entry name" value="Heat shock protein 70kD (HSP70), C-terminal subdomain"/>
    <property type="match status" value="1"/>
</dbReference>
<evidence type="ECO:0000256" key="4">
    <source>
        <dbReference type="SAM" id="MobiDB-lite"/>
    </source>
</evidence>
<feature type="compositionally biased region" description="Low complexity" evidence="4">
    <location>
        <begin position="397"/>
        <end position="406"/>
    </location>
</feature>
<dbReference type="PANTHER" id="PTHR19375">
    <property type="entry name" value="HEAT SHOCK PROTEIN 70KDA"/>
    <property type="match status" value="1"/>
</dbReference>
<dbReference type="Gene3D" id="2.60.34.10">
    <property type="entry name" value="Substrate Binding Domain Of DNAk, Chain A, domain 1"/>
    <property type="match status" value="1"/>
</dbReference>
<dbReference type="InterPro" id="IPR043129">
    <property type="entry name" value="ATPase_NBD"/>
</dbReference>
<dbReference type="FunFam" id="3.30.420.40:FF:000135">
    <property type="entry name" value="Heat shock cognate 71 kDa protein"/>
    <property type="match status" value="1"/>
</dbReference>
<accession>A0A6C0CMM8</accession>
<dbReference type="InterPro" id="IPR013126">
    <property type="entry name" value="Hsp_70_fam"/>
</dbReference>
<dbReference type="SUPFAM" id="SSF100920">
    <property type="entry name" value="Heat shock protein 70kD (HSP70), peptide-binding domain"/>
    <property type="match status" value="1"/>
</dbReference>
<proteinExistence type="inferred from homology"/>
<keyword evidence="2" id="KW-0547">Nucleotide-binding</keyword>
<organism evidence="5">
    <name type="scientific">viral metagenome</name>
    <dbReference type="NCBI Taxonomy" id="1070528"/>
    <lineage>
        <taxon>unclassified sequences</taxon>
        <taxon>metagenomes</taxon>
        <taxon>organismal metagenomes</taxon>
    </lineage>
</organism>
<dbReference type="Gene3D" id="3.90.640.10">
    <property type="entry name" value="Actin, Chain A, domain 4"/>
    <property type="match status" value="1"/>
</dbReference>
<dbReference type="Pfam" id="PF00012">
    <property type="entry name" value="HSP70"/>
    <property type="match status" value="1"/>
</dbReference>
<evidence type="ECO:0000313" key="5">
    <source>
        <dbReference type="EMBL" id="QHT04924.1"/>
    </source>
</evidence>